<evidence type="ECO:0000256" key="1">
    <source>
        <dbReference type="ARBA" id="ARBA00004126"/>
    </source>
</evidence>
<gene>
    <name evidence="7" type="ORF">MGAL_10B013801</name>
</gene>
<dbReference type="InterPro" id="IPR002017">
    <property type="entry name" value="Spectrin_repeat"/>
</dbReference>
<name>A0A8B6FVL0_MYTGA</name>
<organism evidence="7 8">
    <name type="scientific">Mytilus galloprovincialis</name>
    <name type="common">Mediterranean mussel</name>
    <dbReference type="NCBI Taxonomy" id="29158"/>
    <lineage>
        <taxon>Eukaryota</taxon>
        <taxon>Metazoa</taxon>
        <taxon>Spiralia</taxon>
        <taxon>Lophotrochozoa</taxon>
        <taxon>Mollusca</taxon>
        <taxon>Bivalvia</taxon>
        <taxon>Autobranchia</taxon>
        <taxon>Pteriomorphia</taxon>
        <taxon>Mytilida</taxon>
        <taxon>Mytiloidea</taxon>
        <taxon>Mytilidae</taxon>
        <taxon>Mytilinae</taxon>
        <taxon>Mytilus</taxon>
    </lineage>
</organism>
<evidence type="ECO:0000256" key="2">
    <source>
        <dbReference type="ARBA" id="ARBA00022553"/>
    </source>
</evidence>
<dbReference type="PANTHER" id="PTHR14514:SF7">
    <property type="entry name" value="KASH DOMAIN-CONTAINING PROTEIN"/>
    <property type="match status" value="1"/>
</dbReference>
<dbReference type="SMART" id="SM00150">
    <property type="entry name" value="SPEC"/>
    <property type="match status" value="3"/>
</dbReference>
<dbReference type="AlphaFoldDB" id="A0A8B6FVL0"/>
<evidence type="ECO:0000256" key="5">
    <source>
        <dbReference type="ARBA" id="ARBA00023242"/>
    </source>
</evidence>
<dbReference type="SUPFAM" id="SSF46966">
    <property type="entry name" value="Spectrin repeat"/>
    <property type="match status" value="4"/>
</dbReference>
<keyword evidence="8" id="KW-1185">Reference proteome</keyword>
<comment type="subcellular location">
    <subcellularLocation>
        <location evidence="1">Nucleus membrane</location>
    </subcellularLocation>
</comment>
<proteinExistence type="predicted"/>
<dbReference type="OrthoDB" id="6095619at2759"/>
<dbReference type="CDD" id="cd00176">
    <property type="entry name" value="SPEC"/>
    <property type="match status" value="2"/>
</dbReference>
<keyword evidence="4" id="KW-0472">Membrane</keyword>
<feature type="coiled-coil region" evidence="6">
    <location>
        <begin position="180"/>
        <end position="224"/>
    </location>
</feature>
<accession>A0A8B6FVL0</accession>
<keyword evidence="5" id="KW-0539">Nucleus</keyword>
<dbReference type="GO" id="GO:0031965">
    <property type="term" value="C:nuclear membrane"/>
    <property type="evidence" value="ECO:0007669"/>
    <property type="project" value="UniProtKB-SubCell"/>
</dbReference>
<dbReference type="PANTHER" id="PTHR14514">
    <property type="entry name" value="PKA ANCHORING PROTEIN"/>
    <property type="match status" value="1"/>
</dbReference>
<evidence type="ECO:0000313" key="7">
    <source>
        <dbReference type="EMBL" id="VDI56140.1"/>
    </source>
</evidence>
<protein>
    <submittedName>
        <fullName evidence="7">Uncharacterized protein</fullName>
    </submittedName>
</protein>
<keyword evidence="2" id="KW-0597">Phosphoprotein</keyword>
<evidence type="ECO:0000256" key="3">
    <source>
        <dbReference type="ARBA" id="ARBA00022737"/>
    </source>
</evidence>
<sequence length="528" mass="60430">MLTVIPHKDITLIVRPHKDISLIVRPHKDITIIVRPHKDIIIIVRPHKGVTFLVKPHKDITLTTRPLTDILAIRQHKDITLISLADTVTSHRDNVDGLQRKGTRLVSRVSTRDRALVEGRIGSSEKKFGDLVDQVEKTKRQYDTIDNNLDDIREEVDQYLAWLKEKEDLLTRETPRGYSVKEAEAKLAKNNDLRKELEEKRANLENVKQKSDSLIQDLSRVERNMVERWIAKLTTESQKVMDIVDSQNNALAEQAGEKALFQESLDKVNLWLQDKELEVQKLQGVRLASGDVEKQVDKCKTLQSEVNAYQPHLENLRKMVEPLLLDCSPELAAELKHMISEVEDRNEGLLSALKQEQGRLKDHAAARKLFETDVQKVDRWCKETEISCSTEPNLECAIQVLAEQNKHYKNLQNTSQLFASLVKEVEDRGAIFLPEIYEADKVKLEGTLKSTREKYNRVAALIKERADNTETALHSRSQVHDSVTEATDWLNNIQDQIKQLQGTPVGPTTEDATSLLEKYEEKLSILLK</sequence>
<dbReference type="Pfam" id="PF00435">
    <property type="entry name" value="Spectrin"/>
    <property type="match status" value="2"/>
</dbReference>
<keyword evidence="3" id="KW-0677">Repeat</keyword>
<reference evidence="7" key="1">
    <citation type="submission" date="2018-11" db="EMBL/GenBank/DDBJ databases">
        <authorList>
            <person name="Alioto T."/>
            <person name="Alioto T."/>
        </authorList>
    </citation>
    <scope>NUCLEOTIDE SEQUENCE</scope>
</reference>
<dbReference type="EMBL" id="UYJE01007579">
    <property type="protein sequence ID" value="VDI56140.1"/>
    <property type="molecule type" value="Genomic_DNA"/>
</dbReference>
<dbReference type="Gene3D" id="1.20.58.60">
    <property type="match status" value="2"/>
</dbReference>
<evidence type="ECO:0000256" key="4">
    <source>
        <dbReference type="ARBA" id="ARBA00023136"/>
    </source>
</evidence>
<evidence type="ECO:0000256" key="6">
    <source>
        <dbReference type="SAM" id="Coils"/>
    </source>
</evidence>
<evidence type="ECO:0000313" key="8">
    <source>
        <dbReference type="Proteomes" id="UP000596742"/>
    </source>
</evidence>
<dbReference type="InterPro" id="IPR018159">
    <property type="entry name" value="Spectrin/alpha-actinin"/>
</dbReference>
<keyword evidence="6" id="KW-0175">Coiled coil</keyword>
<dbReference type="Proteomes" id="UP000596742">
    <property type="component" value="Unassembled WGS sequence"/>
</dbReference>
<comment type="caution">
    <text evidence="7">The sequence shown here is derived from an EMBL/GenBank/DDBJ whole genome shotgun (WGS) entry which is preliminary data.</text>
</comment>